<dbReference type="PROSITE" id="PS51257">
    <property type="entry name" value="PROKAR_LIPOPROTEIN"/>
    <property type="match status" value="1"/>
</dbReference>
<keyword evidence="1" id="KW-0732">Signal</keyword>
<accession>A0AAU7W8L0</accession>
<dbReference type="RefSeq" id="WP_350349211.1">
    <property type="nucleotide sequence ID" value="NZ_CP158374.1"/>
</dbReference>
<dbReference type="AlphaFoldDB" id="A0AAU7W8L0"/>
<dbReference type="EMBL" id="CP158374">
    <property type="protein sequence ID" value="XBX83207.1"/>
    <property type="molecule type" value="Genomic_DNA"/>
</dbReference>
<evidence type="ECO:0000313" key="2">
    <source>
        <dbReference type="EMBL" id="XBX83207.1"/>
    </source>
</evidence>
<evidence type="ECO:0000256" key="1">
    <source>
        <dbReference type="SAM" id="SignalP"/>
    </source>
</evidence>
<sequence>MRRFPALLLAAATALALAGCAPSAEEQREELRADLAEQLEAVDGVSGAWVDRIDVTVDTEQGMSVDAAKHVLDEVHTLVLGYPDDFRTVVVWFSGDGEQRWSGDWGLGAIDEQEFDQQAAFVASLSGWPGITEADAPVSQIAFRADGPHGDVVEGQTVQIRVAEPDGPDEAARAELQQLWTSSGGDPEQSFQWRRPW</sequence>
<protein>
    <submittedName>
        <fullName evidence="2">Uncharacterized protein</fullName>
    </submittedName>
</protein>
<gene>
    <name evidence="2" type="ORF">ABIQ69_04610</name>
</gene>
<reference evidence="2" key="1">
    <citation type="submission" date="2024-05" db="EMBL/GenBank/DDBJ databases">
        <authorList>
            <person name="Yu L."/>
        </authorList>
    </citation>
    <scope>NUCLEOTIDE SEQUENCE</scope>
    <source>
        <strain evidence="2">G08B096</strain>
    </source>
</reference>
<name>A0AAU7W8L0_9MICO</name>
<feature type="chain" id="PRO_5044009047" evidence="1">
    <location>
        <begin position="24"/>
        <end position="197"/>
    </location>
</feature>
<organism evidence="2">
    <name type="scientific">Agromyces sp. G08B096</name>
    <dbReference type="NCBI Taxonomy" id="3156399"/>
    <lineage>
        <taxon>Bacteria</taxon>
        <taxon>Bacillati</taxon>
        <taxon>Actinomycetota</taxon>
        <taxon>Actinomycetes</taxon>
        <taxon>Micrococcales</taxon>
        <taxon>Microbacteriaceae</taxon>
        <taxon>Agromyces</taxon>
    </lineage>
</organism>
<proteinExistence type="predicted"/>
<feature type="signal peptide" evidence="1">
    <location>
        <begin position="1"/>
        <end position="23"/>
    </location>
</feature>